<dbReference type="Proteomes" id="UP000314294">
    <property type="component" value="Unassembled WGS sequence"/>
</dbReference>
<evidence type="ECO:0000313" key="1">
    <source>
        <dbReference type="EMBL" id="TNN63018.1"/>
    </source>
</evidence>
<reference evidence="1 2" key="1">
    <citation type="submission" date="2019-03" db="EMBL/GenBank/DDBJ databases">
        <title>First draft genome of Liparis tanakae, snailfish: a comprehensive survey of snailfish specific genes.</title>
        <authorList>
            <person name="Kim W."/>
            <person name="Song I."/>
            <person name="Jeong J.-H."/>
            <person name="Kim D."/>
            <person name="Kim S."/>
            <person name="Ryu S."/>
            <person name="Song J.Y."/>
            <person name="Lee S.K."/>
        </authorList>
    </citation>
    <scope>NUCLEOTIDE SEQUENCE [LARGE SCALE GENOMIC DNA]</scope>
    <source>
        <tissue evidence="1">Muscle</tissue>
    </source>
</reference>
<accession>A0A4Z2HAW4</accession>
<comment type="caution">
    <text evidence="1">The sequence shown here is derived from an EMBL/GenBank/DDBJ whole genome shotgun (WGS) entry which is preliminary data.</text>
</comment>
<name>A0A4Z2HAW4_9TELE</name>
<gene>
    <name evidence="1" type="ORF">EYF80_026746</name>
</gene>
<organism evidence="1 2">
    <name type="scientific">Liparis tanakae</name>
    <name type="common">Tanaka's snailfish</name>
    <dbReference type="NCBI Taxonomy" id="230148"/>
    <lineage>
        <taxon>Eukaryota</taxon>
        <taxon>Metazoa</taxon>
        <taxon>Chordata</taxon>
        <taxon>Craniata</taxon>
        <taxon>Vertebrata</taxon>
        <taxon>Euteleostomi</taxon>
        <taxon>Actinopterygii</taxon>
        <taxon>Neopterygii</taxon>
        <taxon>Teleostei</taxon>
        <taxon>Neoteleostei</taxon>
        <taxon>Acanthomorphata</taxon>
        <taxon>Eupercaria</taxon>
        <taxon>Perciformes</taxon>
        <taxon>Cottioidei</taxon>
        <taxon>Cottales</taxon>
        <taxon>Liparidae</taxon>
        <taxon>Liparis</taxon>
    </lineage>
</organism>
<sequence>MLTRVKPASVFCAPTVGHAAALPGRNTGPTTFSCEKTGNVRATENTWWTGVAGDKIDESVIYELEKNNTMSSV</sequence>
<evidence type="ECO:0000313" key="2">
    <source>
        <dbReference type="Proteomes" id="UP000314294"/>
    </source>
</evidence>
<dbReference type="AlphaFoldDB" id="A0A4Z2HAW4"/>
<dbReference type="EMBL" id="SRLO01000281">
    <property type="protein sequence ID" value="TNN63018.1"/>
    <property type="molecule type" value="Genomic_DNA"/>
</dbReference>
<keyword evidence="2" id="KW-1185">Reference proteome</keyword>
<protein>
    <submittedName>
        <fullName evidence="1">Uncharacterized protein</fullName>
    </submittedName>
</protein>
<proteinExistence type="predicted"/>